<comment type="function">
    <text evidence="5">Transforms N(2)-succinylglutamate into succinate and glutamate.</text>
</comment>
<dbReference type="GO" id="GO:0009017">
    <property type="term" value="F:succinylglutamate desuccinylase activity"/>
    <property type="evidence" value="ECO:0007669"/>
    <property type="project" value="UniProtKB-UniRule"/>
</dbReference>
<evidence type="ECO:0000259" key="7">
    <source>
        <dbReference type="Pfam" id="PF04952"/>
    </source>
</evidence>
<dbReference type="PANTHER" id="PTHR15162">
    <property type="entry name" value="ASPARTOACYLASE"/>
    <property type="match status" value="1"/>
</dbReference>
<dbReference type="InterPro" id="IPR007036">
    <property type="entry name" value="Aste_AspA_hybrid_dom"/>
</dbReference>
<feature type="binding site" evidence="5">
    <location>
        <position position="156"/>
    </location>
    <ligand>
        <name>Zn(2+)</name>
        <dbReference type="ChEBI" id="CHEBI:29105"/>
    </ligand>
</feature>
<comment type="cofactor">
    <cofactor evidence="5">
        <name>Zn(2+)</name>
        <dbReference type="ChEBI" id="CHEBI:29105"/>
    </cofactor>
    <text evidence="5">Binds 1 zinc ion per subunit.</text>
</comment>
<dbReference type="InterPro" id="IPR050178">
    <property type="entry name" value="AspA/AstE_fam"/>
</dbReference>
<feature type="domain" description="Succinylglutamate desuccinylase/Aspartoacylase catalytic" evidence="8">
    <location>
        <begin position="54"/>
        <end position="243"/>
    </location>
</feature>
<dbReference type="CDD" id="cd03855">
    <property type="entry name" value="M14_ASTE"/>
    <property type="match status" value="1"/>
</dbReference>
<dbReference type="STRING" id="375574.GCA_001418035_02371"/>
<dbReference type="UniPathway" id="UPA00185">
    <property type="reaction ID" value="UER00283"/>
</dbReference>
<evidence type="ECO:0000313" key="10">
    <source>
        <dbReference type="Proteomes" id="UP000243535"/>
    </source>
</evidence>
<protein>
    <recommendedName>
        <fullName evidence="5 6">Succinylglutamate desuccinylase</fullName>
        <ecNumber evidence="5 6">3.5.1.96</ecNumber>
    </recommendedName>
</protein>
<comment type="catalytic activity">
    <reaction evidence="5">
        <text>N-succinyl-L-glutamate + H2O = L-glutamate + succinate</text>
        <dbReference type="Rhea" id="RHEA:15169"/>
        <dbReference type="ChEBI" id="CHEBI:15377"/>
        <dbReference type="ChEBI" id="CHEBI:29985"/>
        <dbReference type="ChEBI" id="CHEBI:30031"/>
        <dbReference type="ChEBI" id="CHEBI:58763"/>
        <dbReference type="EC" id="3.5.1.96"/>
    </reaction>
</comment>
<gene>
    <name evidence="5" type="primary">astE</name>
    <name evidence="9" type="ORF">Ga0061063_2595</name>
</gene>
<evidence type="ECO:0000313" key="9">
    <source>
        <dbReference type="EMBL" id="CUA86165.1"/>
    </source>
</evidence>
<dbReference type="EMBL" id="CYHA01000007">
    <property type="protein sequence ID" value="CUA86165.1"/>
    <property type="molecule type" value="Genomic_DNA"/>
</dbReference>
<dbReference type="InterPro" id="IPR055438">
    <property type="entry name" value="AstE_AspA_cat"/>
</dbReference>
<dbReference type="NCBIfam" id="NF003706">
    <property type="entry name" value="PRK05324.1"/>
    <property type="match status" value="1"/>
</dbReference>
<dbReference type="Gene3D" id="3.40.630.10">
    <property type="entry name" value="Zn peptidases"/>
    <property type="match status" value="1"/>
</dbReference>
<dbReference type="Pfam" id="PF04952">
    <property type="entry name" value="AstE_AspA_hybrid"/>
    <property type="match status" value="1"/>
</dbReference>
<evidence type="ECO:0000259" key="8">
    <source>
        <dbReference type="Pfam" id="PF24827"/>
    </source>
</evidence>
<organism evidence="9 10">
    <name type="scientific">Gulbenkiania indica</name>
    <dbReference type="NCBI Taxonomy" id="375574"/>
    <lineage>
        <taxon>Bacteria</taxon>
        <taxon>Pseudomonadati</taxon>
        <taxon>Pseudomonadota</taxon>
        <taxon>Betaproteobacteria</taxon>
        <taxon>Neisseriales</taxon>
        <taxon>Chromobacteriaceae</taxon>
        <taxon>Gulbenkiania</taxon>
    </lineage>
</organism>
<dbReference type="HAMAP" id="MF_00767">
    <property type="entry name" value="Arg_catab_AstE"/>
    <property type="match status" value="1"/>
</dbReference>
<keyword evidence="10" id="KW-1185">Reference proteome</keyword>
<accession>A0A0K6H5A8</accession>
<name>A0A0K6H5A8_9NEIS</name>
<proteinExistence type="inferred from homology"/>
<feature type="binding site" evidence="5">
    <location>
        <position position="64"/>
    </location>
    <ligand>
        <name>Zn(2+)</name>
        <dbReference type="ChEBI" id="CHEBI:29105"/>
    </ligand>
</feature>
<dbReference type="GO" id="GO:0016788">
    <property type="term" value="F:hydrolase activity, acting on ester bonds"/>
    <property type="evidence" value="ECO:0007669"/>
    <property type="project" value="UniProtKB-UniRule"/>
</dbReference>
<evidence type="ECO:0000256" key="3">
    <source>
        <dbReference type="ARBA" id="ARBA00022801"/>
    </source>
</evidence>
<dbReference type="Pfam" id="PF24827">
    <property type="entry name" value="AstE_AspA_cat"/>
    <property type="match status" value="1"/>
</dbReference>
<keyword evidence="2 5" id="KW-0479">Metal-binding</keyword>
<dbReference type="GO" id="GO:0019545">
    <property type="term" value="P:L-arginine catabolic process to succinate"/>
    <property type="evidence" value="ECO:0007669"/>
    <property type="project" value="UniProtKB-UniRule"/>
</dbReference>
<feature type="domain" description="AstE/AspA barrel-sandwich hybrid" evidence="7">
    <location>
        <begin position="256"/>
        <end position="329"/>
    </location>
</feature>
<evidence type="ECO:0000256" key="4">
    <source>
        <dbReference type="ARBA" id="ARBA00022833"/>
    </source>
</evidence>
<evidence type="ECO:0000256" key="2">
    <source>
        <dbReference type="ARBA" id="ARBA00022723"/>
    </source>
</evidence>
<dbReference type="AlphaFoldDB" id="A0A0K6H5A8"/>
<evidence type="ECO:0000256" key="6">
    <source>
        <dbReference type="NCBIfam" id="TIGR03242"/>
    </source>
</evidence>
<sequence length="332" mass="36353">MSTTHPYGDLLAFTLTSPEAIPPSLTLEAGIEATGVAPGVAILRPTRPHQEAFILLSAGIHGNETAPVEVLNRIVADLCDGRLPLDVTVMVMFGNPAALVAGRRYLDYDMNRLFMGRHAGQLQAVEARRAAQLEEMARAFFTQADAGARRWHYDLHTAIRGSVFEQFGIYPFPDGRPHDRSELAWLAEAGIGTVLLHSQPSATFSYFTSHHFGAHAFTLELGKARPFGQNDLPRFAGIDRALRRRLAGLSSTAGIQPQLYRAKYDLIKETEAFTLYLADDVENFTALPDGYLIAEDVGMRYVAHGGQERILFPNPKVACGLRAGIVVEPATL</sequence>
<dbReference type="EC" id="3.5.1.96" evidence="5 6"/>
<dbReference type="PANTHER" id="PTHR15162:SF7">
    <property type="entry name" value="SUCCINYLGLUTAMATE DESUCCINYLASE"/>
    <property type="match status" value="1"/>
</dbReference>
<dbReference type="PIRSF" id="PIRSF017020">
    <property type="entry name" value="AstE"/>
    <property type="match status" value="1"/>
</dbReference>
<dbReference type="OrthoDB" id="5290473at2"/>
<feature type="binding site" evidence="5">
    <location>
        <position position="61"/>
    </location>
    <ligand>
        <name>Zn(2+)</name>
        <dbReference type="ChEBI" id="CHEBI:29105"/>
    </ligand>
</feature>
<dbReference type="Proteomes" id="UP000243535">
    <property type="component" value="Unassembled WGS sequence"/>
</dbReference>
<comment type="pathway">
    <text evidence="5">Amino-acid degradation; L-arginine degradation via AST pathway; L-glutamate and succinate from L-arginine: step 5/5.</text>
</comment>
<reference evidence="10" key="1">
    <citation type="submission" date="2015-08" db="EMBL/GenBank/DDBJ databases">
        <authorList>
            <person name="Varghese N."/>
        </authorList>
    </citation>
    <scope>NUCLEOTIDE SEQUENCE [LARGE SCALE GENOMIC DNA]</scope>
    <source>
        <strain evidence="10">DSM 17901</strain>
    </source>
</reference>
<dbReference type="NCBIfam" id="TIGR03242">
    <property type="entry name" value="arg_catab_astE"/>
    <property type="match status" value="1"/>
</dbReference>
<dbReference type="InterPro" id="IPR016681">
    <property type="entry name" value="SuccinylGlu_desuccinylase"/>
</dbReference>
<evidence type="ECO:0000256" key="1">
    <source>
        <dbReference type="ARBA" id="ARBA00022503"/>
    </source>
</evidence>
<comment type="similarity">
    <text evidence="5">Belongs to the AspA/AstE family. Succinylglutamate desuccinylase subfamily.</text>
</comment>
<dbReference type="GO" id="GO:0019544">
    <property type="term" value="P:L-arginine catabolic process to L-glutamate"/>
    <property type="evidence" value="ECO:0007669"/>
    <property type="project" value="UniProtKB-UniRule"/>
</dbReference>
<keyword evidence="3 5" id="KW-0378">Hydrolase</keyword>
<keyword evidence="1 5" id="KW-0056">Arginine metabolism</keyword>
<keyword evidence="4 5" id="KW-0862">Zinc</keyword>
<evidence type="ECO:0000256" key="5">
    <source>
        <dbReference type="HAMAP-Rule" id="MF_00767"/>
    </source>
</evidence>
<feature type="active site" evidence="5">
    <location>
        <position position="220"/>
    </location>
</feature>
<dbReference type="RefSeq" id="WP_055434375.1">
    <property type="nucleotide sequence ID" value="NZ_CYHA01000007.1"/>
</dbReference>
<dbReference type="GO" id="GO:0008270">
    <property type="term" value="F:zinc ion binding"/>
    <property type="evidence" value="ECO:0007669"/>
    <property type="project" value="UniProtKB-UniRule"/>
</dbReference>
<dbReference type="SUPFAM" id="SSF53187">
    <property type="entry name" value="Zn-dependent exopeptidases"/>
    <property type="match status" value="1"/>
</dbReference>